<protein>
    <submittedName>
        <fullName evidence="2">Membrane protein</fullName>
    </submittedName>
</protein>
<proteinExistence type="predicted"/>
<dbReference type="RefSeq" id="WP_058853527.1">
    <property type="nucleotide sequence ID" value="NZ_BMMH01000007.1"/>
</dbReference>
<dbReference type="InterPro" id="IPR013901">
    <property type="entry name" value="Anthrone_oxy"/>
</dbReference>
<reference evidence="2" key="2">
    <citation type="submission" date="2020-09" db="EMBL/GenBank/DDBJ databases">
        <authorList>
            <person name="Sun Q."/>
            <person name="Zhou Y."/>
        </authorList>
    </citation>
    <scope>NUCLEOTIDE SEQUENCE</scope>
    <source>
        <strain evidence="2">CGMCC 4.3508</strain>
    </source>
</reference>
<name>A0A917RQ36_9NOCA</name>
<dbReference type="AlphaFoldDB" id="A0A917RQ36"/>
<comment type="caution">
    <text evidence="2">The sequence shown here is derived from an EMBL/GenBank/DDBJ whole genome shotgun (WGS) entry which is preliminary data.</text>
</comment>
<dbReference type="EMBL" id="BMMH01000007">
    <property type="protein sequence ID" value="GGL18505.1"/>
    <property type="molecule type" value="Genomic_DNA"/>
</dbReference>
<feature type="transmembrane region" description="Helical" evidence="1">
    <location>
        <begin position="53"/>
        <end position="77"/>
    </location>
</feature>
<dbReference type="Pfam" id="PF08592">
    <property type="entry name" value="Anthrone_oxy"/>
    <property type="match status" value="1"/>
</dbReference>
<accession>A0A917RQ36</accession>
<organism evidence="2 3">
    <name type="scientific">Nocardia jinanensis</name>
    <dbReference type="NCBI Taxonomy" id="382504"/>
    <lineage>
        <taxon>Bacteria</taxon>
        <taxon>Bacillati</taxon>
        <taxon>Actinomycetota</taxon>
        <taxon>Actinomycetes</taxon>
        <taxon>Mycobacteriales</taxon>
        <taxon>Nocardiaceae</taxon>
        <taxon>Nocardia</taxon>
    </lineage>
</organism>
<keyword evidence="1" id="KW-0472">Membrane</keyword>
<feature type="transmembrane region" description="Helical" evidence="1">
    <location>
        <begin position="7"/>
        <end position="33"/>
    </location>
</feature>
<dbReference type="Proteomes" id="UP000638263">
    <property type="component" value="Unassembled WGS sequence"/>
</dbReference>
<sequence>MDGLRTVVLIAATLATGLMAGVFGIYAVAIMPGLRTTDDRTFIGAYQAIDRAIVNPLFLATFLGALILSIAAALLNLGGAGRSVLLWVAAAALLYLSAVVITFAVHLPLNDALKAAGAPAELADPAAVREAFAEARWVAWNIVRTVTSTAAFACLGWALVLWGRAQAAG</sequence>
<keyword evidence="1" id="KW-1133">Transmembrane helix</keyword>
<evidence type="ECO:0000313" key="3">
    <source>
        <dbReference type="Proteomes" id="UP000638263"/>
    </source>
</evidence>
<gene>
    <name evidence="2" type="ORF">GCM10011588_36410</name>
</gene>
<evidence type="ECO:0000256" key="1">
    <source>
        <dbReference type="SAM" id="Phobius"/>
    </source>
</evidence>
<keyword evidence="3" id="KW-1185">Reference proteome</keyword>
<feature type="transmembrane region" description="Helical" evidence="1">
    <location>
        <begin position="142"/>
        <end position="162"/>
    </location>
</feature>
<feature type="transmembrane region" description="Helical" evidence="1">
    <location>
        <begin position="84"/>
        <end position="105"/>
    </location>
</feature>
<keyword evidence="1" id="KW-0812">Transmembrane</keyword>
<reference evidence="2" key="1">
    <citation type="journal article" date="2014" name="Int. J. Syst. Evol. Microbiol.">
        <title>Complete genome sequence of Corynebacterium casei LMG S-19264T (=DSM 44701T), isolated from a smear-ripened cheese.</title>
        <authorList>
            <consortium name="US DOE Joint Genome Institute (JGI-PGF)"/>
            <person name="Walter F."/>
            <person name="Albersmeier A."/>
            <person name="Kalinowski J."/>
            <person name="Ruckert C."/>
        </authorList>
    </citation>
    <scope>NUCLEOTIDE SEQUENCE</scope>
    <source>
        <strain evidence="2">CGMCC 4.3508</strain>
    </source>
</reference>
<evidence type="ECO:0000313" key="2">
    <source>
        <dbReference type="EMBL" id="GGL18505.1"/>
    </source>
</evidence>